<feature type="compositionally biased region" description="Basic and acidic residues" evidence="1">
    <location>
        <begin position="103"/>
        <end position="115"/>
    </location>
</feature>
<name>A0A371H0F4_MUCPR</name>
<feature type="non-terminal residue" evidence="2">
    <location>
        <position position="1"/>
    </location>
</feature>
<accession>A0A371H0F4</accession>
<sequence length="123" mass="14236">MDFMKEGKKENEVRAEGQVLKNEKHSCKESSNKTCEGKNSRSCCAQPRCLGQDWTMKASFQPCTSSKIPFVLASYTPKKSLQVRFTKHWEVYLTLDPLSSKRRDVRHQKPGDMHLKQTTWKQA</sequence>
<organism evidence="2 3">
    <name type="scientific">Mucuna pruriens</name>
    <name type="common">Velvet bean</name>
    <name type="synonym">Dolichos pruriens</name>
    <dbReference type="NCBI Taxonomy" id="157652"/>
    <lineage>
        <taxon>Eukaryota</taxon>
        <taxon>Viridiplantae</taxon>
        <taxon>Streptophyta</taxon>
        <taxon>Embryophyta</taxon>
        <taxon>Tracheophyta</taxon>
        <taxon>Spermatophyta</taxon>
        <taxon>Magnoliopsida</taxon>
        <taxon>eudicotyledons</taxon>
        <taxon>Gunneridae</taxon>
        <taxon>Pentapetalae</taxon>
        <taxon>rosids</taxon>
        <taxon>fabids</taxon>
        <taxon>Fabales</taxon>
        <taxon>Fabaceae</taxon>
        <taxon>Papilionoideae</taxon>
        <taxon>50 kb inversion clade</taxon>
        <taxon>NPAAA clade</taxon>
        <taxon>indigoferoid/millettioid clade</taxon>
        <taxon>Phaseoleae</taxon>
        <taxon>Mucuna</taxon>
    </lineage>
</organism>
<dbReference type="EMBL" id="QJKJ01003951">
    <property type="protein sequence ID" value="RDX96183.1"/>
    <property type="molecule type" value="Genomic_DNA"/>
</dbReference>
<reference evidence="2" key="1">
    <citation type="submission" date="2018-05" db="EMBL/GenBank/DDBJ databases">
        <title>Draft genome of Mucuna pruriens seed.</title>
        <authorList>
            <person name="Nnadi N.E."/>
            <person name="Vos R."/>
            <person name="Hasami M.H."/>
            <person name="Devisetty U.K."/>
            <person name="Aguiy J.C."/>
        </authorList>
    </citation>
    <scope>NUCLEOTIDE SEQUENCE [LARGE SCALE GENOMIC DNA]</scope>
    <source>
        <strain evidence="2">JCA_2017</strain>
    </source>
</reference>
<comment type="caution">
    <text evidence="2">The sequence shown here is derived from an EMBL/GenBank/DDBJ whole genome shotgun (WGS) entry which is preliminary data.</text>
</comment>
<keyword evidence="3" id="KW-1185">Reference proteome</keyword>
<evidence type="ECO:0000313" key="3">
    <source>
        <dbReference type="Proteomes" id="UP000257109"/>
    </source>
</evidence>
<evidence type="ECO:0000256" key="1">
    <source>
        <dbReference type="SAM" id="MobiDB-lite"/>
    </source>
</evidence>
<protein>
    <submittedName>
        <fullName evidence="2">Uncharacterized protein</fullName>
    </submittedName>
</protein>
<proteinExistence type="predicted"/>
<feature type="region of interest" description="Disordered" evidence="1">
    <location>
        <begin position="103"/>
        <end position="123"/>
    </location>
</feature>
<gene>
    <name evidence="2" type="ORF">CR513_21194</name>
</gene>
<dbReference type="Proteomes" id="UP000257109">
    <property type="component" value="Unassembled WGS sequence"/>
</dbReference>
<dbReference type="AlphaFoldDB" id="A0A371H0F4"/>
<evidence type="ECO:0000313" key="2">
    <source>
        <dbReference type="EMBL" id="RDX96183.1"/>
    </source>
</evidence>